<dbReference type="KEGG" id="thas:C6Y53_09180"/>
<evidence type="ECO:0000313" key="1">
    <source>
        <dbReference type="EMBL" id="AVO37855.1"/>
    </source>
</evidence>
<dbReference type="EMBL" id="CP027665">
    <property type="protein sequence ID" value="AVO37855.1"/>
    <property type="molecule type" value="Genomic_DNA"/>
</dbReference>
<proteinExistence type="predicted"/>
<dbReference type="InterPro" id="IPR036287">
    <property type="entry name" value="Rv1873-like_sf"/>
</dbReference>
<keyword evidence="2" id="KW-1185">Reference proteome</keyword>
<dbReference type="InterPro" id="IPR014937">
    <property type="entry name" value="DUF1810"/>
</dbReference>
<dbReference type="SUPFAM" id="SSF140736">
    <property type="entry name" value="Rv1873-like"/>
    <property type="match status" value="1"/>
</dbReference>
<dbReference type="Pfam" id="PF08837">
    <property type="entry name" value="DUF1810"/>
    <property type="match status" value="1"/>
</dbReference>
<protein>
    <submittedName>
        <fullName evidence="1">DUF1810 domain-containing protein</fullName>
    </submittedName>
</protein>
<dbReference type="Proteomes" id="UP000237655">
    <property type="component" value="Chromosome"/>
</dbReference>
<dbReference type="Gene3D" id="1.25.40.380">
    <property type="entry name" value="Protein of unknown function DUF1810"/>
    <property type="match status" value="1"/>
</dbReference>
<sequence length="142" mass="15712">MSDETDPDLFLDAQNAVWDQVTSELAAGRKQSHWMWFVFPQLASLGQSPMSQLYGLHDLAEARAYLAHPELRARLVEVGELLLSHRDACAETILGRIDAMKLRSSMTLFAAVPDAPPVFADILGAFFDGRRCEHTLQEIGGA</sequence>
<evidence type="ECO:0000313" key="2">
    <source>
        <dbReference type="Proteomes" id="UP000237655"/>
    </source>
</evidence>
<dbReference type="PIRSF" id="PIRSF008546">
    <property type="entry name" value="UCP008546"/>
    <property type="match status" value="1"/>
</dbReference>
<organism evidence="1 2">
    <name type="scientific">Pukyongiella litopenaei</name>
    <dbReference type="NCBI Taxonomy" id="2605946"/>
    <lineage>
        <taxon>Bacteria</taxon>
        <taxon>Pseudomonadati</taxon>
        <taxon>Pseudomonadota</taxon>
        <taxon>Alphaproteobacteria</taxon>
        <taxon>Rhodobacterales</taxon>
        <taxon>Paracoccaceae</taxon>
        <taxon>Pukyongiella</taxon>
    </lineage>
</organism>
<accession>A0A2S0MPQ3</accession>
<gene>
    <name evidence="1" type="ORF">C6Y53_09180</name>
</gene>
<reference evidence="2" key="1">
    <citation type="submission" date="2018-03" db="EMBL/GenBank/DDBJ databases">
        <title>Genomic analysis of the strain SH-1 isolated from shrimp intestine.</title>
        <authorList>
            <person name="Kim Y.-S."/>
            <person name="Kim S.-E."/>
            <person name="Kim K.-H."/>
        </authorList>
    </citation>
    <scope>NUCLEOTIDE SEQUENCE [LARGE SCALE GENOMIC DNA]</scope>
    <source>
        <strain evidence="2">SH-1</strain>
    </source>
</reference>
<name>A0A2S0MPQ3_9RHOB</name>
<dbReference type="AlphaFoldDB" id="A0A2S0MPQ3"/>
<dbReference type="RefSeq" id="WP_106472173.1">
    <property type="nucleotide sequence ID" value="NZ_CP027665.1"/>
</dbReference>